<evidence type="ECO:0000259" key="1">
    <source>
        <dbReference type="Pfam" id="PF00089"/>
    </source>
</evidence>
<dbReference type="SUPFAM" id="SSF50494">
    <property type="entry name" value="Trypsin-like serine proteases"/>
    <property type="match status" value="1"/>
</dbReference>
<dbReference type="WBParaSite" id="HPBE_0001163301-mRNA-1">
    <property type="protein sequence ID" value="HPBE_0001163301-mRNA-1"/>
    <property type="gene ID" value="HPBE_0001163301"/>
</dbReference>
<dbReference type="Gene3D" id="2.40.10.10">
    <property type="entry name" value="Trypsin-like serine proteases"/>
    <property type="match status" value="1"/>
</dbReference>
<proteinExistence type="predicted"/>
<evidence type="ECO:0000313" key="4">
    <source>
        <dbReference type="WBParaSite" id="HPBE_0001163301-mRNA-1"/>
    </source>
</evidence>
<sequence>MSTFAAVIRANGVVKQFCPDIWPLQAPRTVSIADALREINDFIAVSLCVNTAFNSMMQELKIVREERDTLCEKNLSLRQKLGLPLGLADHDAVDGFPPRSTPSTVPRQSVAKNEMERRRSIIISEVPELGDVSIERRFRKPKLKGNENYTIYVGTKCPYDSESSRKYHIAEVWVPSSWERCGVKHDDIAIIELEDNVSTKEAQPICVPAGMIELERKLKVSGWGRDSESSMAN</sequence>
<gene>
    <name evidence="2" type="ORF">HPBE_LOCUS11634</name>
</gene>
<dbReference type="EMBL" id="UZAH01027175">
    <property type="protein sequence ID" value="VDO89311.1"/>
    <property type="molecule type" value="Genomic_DNA"/>
</dbReference>
<organism evidence="3 4">
    <name type="scientific">Heligmosomoides polygyrus</name>
    <name type="common">Parasitic roundworm</name>
    <dbReference type="NCBI Taxonomy" id="6339"/>
    <lineage>
        <taxon>Eukaryota</taxon>
        <taxon>Metazoa</taxon>
        <taxon>Ecdysozoa</taxon>
        <taxon>Nematoda</taxon>
        <taxon>Chromadorea</taxon>
        <taxon>Rhabditida</taxon>
        <taxon>Rhabditina</taxon>
        <taxon>Rhabditomorpha</taxon>
        <taxon>Strongyloidea</taxon>
        <taxon>Heligmosomidae</taxon>
        <taxon>Heligmosomoides</taxon>
    </lineage>
</organism>
<accession>A0A3P7YNT6</accession>
<protein>
    <submittedName>
        <fullName evidence="4">Transposase_23 domain-containing protein</fullName>
    </submittedName>
</protein>
<reference evidence="4" key="2">
    <citation type="submission" date="2019-09" db="UniProtKB">
        <authorList>
            <consortium name="WormBaseParasite"/>
        </authorList>
    </citation>
    <scope>IDENTIFICATION</scope>
</reference>
<dbReference type="OrthoDB" id="5859944at2759"/>
<dbReference type="InterPro" id="IPR043504">
    <property type="entry name" value="Peptidase_S1_PA_chymotrypsin"/>
</dbReference>
<dbReference type="InterPro" id="IPR009003">
    <property type="entry name" value="Peptidase_S1_PA"/>
</dbReference>
<feature type="domain" description="Peptidase S1" evidence="1">
    <location>
        <begin position="146"/>
        <end position="229"/>
    </location>
</feature>
<accession>A0A183FU17</accession>
<dbReference type="GO" id="GO:0006508">
    <property type="term" value="P:proteolysis"/>
    <property type="evidence" value="ECO:0007669"/>
    <property type="project" value="InterPro"/>
</dbReference>
<dbReference type="AlphaFoldDB" id="A0A183FU17"/>
<evidence type="ECO:0000313" key="3">
    <source>
        <dbReference type="Proteomes" id="UP000050761"/>
    </source>
</evidence>
<evidence type="ECO:0000313" key="2">
    <source>
        <dbReference type="EMBL" id="VDO89311.1"/>
    </source>
</evidence>
<dbReference type="GO" id="GO:0004252">
    <property type="term" value="F:serine-type endopeptidase activity"/>
    <property type="evidence" value="ECO:0007669"/>
    <property type="project" value="InterPro"/>
</dbReference>
<dbReference type="Pfam" id="PF00089">
    <property type="entry name" value="Trypsin"/>
    <property type="match status" value="1"/>
</dbReference>
<dbReference type="InterPro" id="IPR001254">
    <property type="entry name" value="Trypsin_dom"/>
</dbReference>
<name>A0A183FU17_HELPZ</name>
<keyword evidence="3" id="KW-1185">Reference proteome</keyword>
<reference evidence="2 3" key="1">
    <citation type="submission" date="2018-11" db="EMBL/GenBank/DDBJ databases">
        <authorList>
            <consortium name="Pathogen Informatics"/>
        </authorList>
    </citation>
    <scope>NUCLEOTIDE SEQUENCE [LARGE SCALE GENOMIC DNA]</scope>
</reference>
<dbReference type="Proteomes" id="UP000050761">
    <property type="component" value="Unassembled WGS sequence"/>
</dbReference>